<dbReference type="Pfam" id="PF12697">
    <property type="entry name" value="Abhydrolase_6"/>
    <property type="match status" value="1"/>
</dbReference>
<dbReference type="RefSeq" id="WP_218469560.1">
    <property type="nucleotide sequence ID" value="NZ_BAABJN010000010.1"/>
</dbReference>
<evidence type="ECO:0000313" key="2">
    <source>
        <dbReference type="EMBL" id="QXN88677.1"/>
    </source>
</evidence>
<dbReference type="InterPro" id="IPR000073">
    <property type="entry name" value="AB_hydrolase_1"/>
</dbReference>
<organism evidence="2 3">
    <name type="scientific">Nocardia iowensis</name>
    <dbReference type="NCBI Taxonomy" id="204891"/>
    <lineage>
        <taxon>Bacteria</taxon>
        <taxon>Bacillati</taxon>
        <taxon>Actinomycetota</taxon>
        <taxon>Actinomycetes</taxon>
        <taxon>Mycobacteriales</taxon>
        <taxon>Nocardiaceae</taxon>
        <taxon>Nocardia</taxon>
    </lineage>
</organism>
<dbReference type="PANTHER" id="PTHR43689:SF8">
    <property type="entry name" value="ALPHA_BETA-HYDROLASES SUPERFAMILY PROTEIN"/>
    <property type="match status" value="1"/>
</dbReference>
<sequence length="294" mass="30858">MANRVFVVGESQRSVVRSNTTAYGGVATTELVCDGTGPTVVLLHGIYDRAQTWQAVLERLAAAGRRAVAVNLPPLHRRRVGEPILPALDSFVAAVVRANASTEGVVLVGNSMGAGLTLRAVLDPSLPIRAGIPIAVPGFGYTGFASLGVGPAGLPESVLFRMRAPRRLIRTKLAARAGAGFLTVPGRALPEGTVEHFVELFAGEPLGGFLAAGRALLREFDAGYPPGKSSAPLLFVHGRRDRLIVYTAAIRAARRYPSAKVRILAGSAHCPQLDDPDTTTELILAFADNAGRAA</sequence>
<keyword evidence="3" id="KW-1185">Reference proteome</keyword>
<reference evidence="2 3" key="1">
    <citation type="submission" date="2021-07" db="EMBL/GenBank/DDBJ databases">
        <title>Whole Genome Sequence of Nocardia Iowensis.</title>
        <authorList>
            <person name="Lamm A."/>
            <person name="Collins-Fairclough A.M."/>
            <person name="Bunk B."/>
            <person name="Sproer C."/>
        </authorList>
    </citation>
    <scope>NUCLEOTIDE SEQUENCE [LARGE SCALE GENOMIC DNA]</scope>
    <source>
        <strain evidence="2 3">NRRL 5646</strain>
    </source>
</reference>
<dbReference type="Proteomes" id="UP000694257">
    <property type="component" value="Chromosome"/>
</dbReference>
<evidence type="ECO:0000259" key="1">
    <source>
        <dbReference type="Pfam" id="PF12697"/>
    </source>
</evidence>
<protein>
    <submittedName>
        <fullName evidence="2">Alpha/beta hydrolase</fullName>
    </submittedName>
</protein>
<accession>A0ABX8RI76</accession>
<gene>
    <name evidence="2" type="ORF">KV110_24130</name>
</gene>
<keyword evidence="2" id="KW-0378">Hydrolase</keyword>
<evidence type="ECO:0000313" key="3">
    <source>
        <dbReference type="Proteomes" id="UP000694257"/>
    </source>
</evidence>
<dbReference type="GO" id="GO:0016787">
    <property type="term" value="F:hydrolase activity"/>
    <property type="evidence" value="ECO:0007669"/>
    <property type="project" value="UniProtKB-KW"/>
</dbReference>
<dbReference type="PANTHER" id="PTHR43689">
    <property type="entry name" value="HYDROLASE"/>
    <property type="match status" value="1"/>
</dbReference>
<name>A0ABX8RI76_NOCIO</name>
<feature type="domain" description="AB hydrolase-1" evidence="1">
    <location>
        <begin position="40"/>
        <end position="279"/>
    </location>
</feature>
<dbReference type="EMBL" id="CP078145">
    <property type="protein sequence ID" value="QXN88677.1"/>
    <property type="molecule type" value="Genomic_DNA"/>
</dbReference>
<proteinExistence type="predicted"/>